<dbReference type="InterPro" id="IPR050984">
    <property type="entry name" value="Gfo/Idh/MocA_domain"/>
</dbReference>
<name>A0A6I3I822_9MICO</name>
<dbReference type="Pfam" id="PF22725">
    <property type="entry name" value="GFO_IDH_MocA_C3"/>
    <property type="match status" value="1"/>
</dbReference>
<feature type="domain" description="GFO/IDH/MocA-like oxidoreductase" evidence="6">
    <location>
        <begin position="156"/>
        <end position="270"/>
    </location>
</feature>
<dbReference type="AlphaFoldDB" id="A0A6I3I822"/>
<dbReference type="SUPFAM" id="SSF51735">
    <property type="entry name" value="NAD(P)-binding Rossmann-fold domains"/>
    <property type="match status" value="1"/>
</dbReference>
<evidence type="ECO:0000256" key="3">
    <source>
        <dbReference type="ARBA" id="ARBA00023027"/>
    </source>
</evidence>
<dbReference type="GO" id="GO:0016491">
    <property type="term" value="F:oxidoreductase activity"/>
    <property type="evidence" value="ECO:0007669"/>
    <property type="project" value="UniProtKB-KW"/>
</dbReference>
<evidence type="ECO:0000256" key="1">
    <source>
        <dbReference type="ARBA" id="ARBA00010928"/>
    </source>
</evidence>
<dbReference type="Pfam" id="PF01408">
    <property type="entry name" value="GFO_IDH_MocA"/>
    <property type="match status" value="1"/>
</dbReference>
<evidence type="ECO:0000313" key="7">
    <source>
        <dbReference type="EMBL" id="MTB70398.1"/>
    </source>
</evidence>
<evidence type="ECO:0000256" key="4">
    <source>
        <dbReference type="SAM" id="MobiDB-lite"/>
    </source>
</evidence>
<gene>
    <name evidence="7" type="ORF">GGG17_00060</name>
</gene>
<dbReference type="InterPro" id="IPR000683">
    <property type="entry name" value="Gfo/Idh/MocA-like_OxRdtase_N"/>
</dbReference>
<keyword evidence="8" id="KW-1185">Reference proteome</keyword>
<keyword evidence="3" id="KW-0520">NAD</keyword>
<feature type="domain" description="Gfo/Idh/MocA-like oxidoreductase N-terminal" evidence="5">
    <location>
        <begin position="26"/>
        <end position="143"/>
    </location>
</feature>
<evidence type="ECO:0000256" key="2">
    <source>
        <dbReference type="ARBA" id="ARBA00023002"/>
    </source>
</evidence>
<keyword evidence="2" id="KW-0560">Oxidoreductase</keyword>
<evidence type="ECO:0000259" key="5">
    <source>
        <dbReference type="Pfam" id="PF01408"/>
    </source>
</evidence>
<dbReference type="Proteomes" id="UP000431092">
    <property type="component" value="Unassembled WGS sequence"/>
</dbReference>
<protein>
    <submittedName>
        <fullName evidence="7">Gfo/Idh/MocA family oxidoreductase</fullName>
    </submittedName>
</protein>
<feature type="compositionally biased region" description="Pro residues" evidence="4">
    <location>
        <begin position="1"/>
        <end position="10"/>
    </location>
</feature>
<dbReference type="EMBL" id="WLVL01000002">
    <property type="protein sequence ID" value="MTB70398.1"/>
    <property type="molecule type" value="Genomic_DNA"/>
</dbReference>
<dbReference type="PANTHER" id="PTHR22604">
    <property type="entry name" value="OXIDOREDUCTASES"/>
    <property type="match status" value="1"/>
</dbReference>
<dbReference type="GO" id="GO:0000166">
    <property type="term" value="F:nucleotide binding"/>
    <property type="evidence" value="ECO:0007669"/>
    <property type="project" value="InterPro"/>
</dbReference>
<evidence type="ECO:0000313" key="8">
    <source>
        <dbReference type="Proteomes" id="UP000431092"/>
    </source>
</evidence>
<dbReference type="PANTHER" id="PTHR22604:SF105">
    <property type="entry name" value="TRANS-1,2-DIHYDROBENZENE-1,2-DIOL DEHYDROGENASE"/>
    <property type="match status" value="1"/>
</dbReference>
<proteinExistence type="inferred from homology"/>
<dbReference type="InterPro" id="IPR036291">
    <property type="entry name" value="NAD(P)-bd_dom_sf"/>
</dbReference>
<accession>A0A6I3I822</accession>
<dbReference type="Gene3D" id="3.30.360.10">
    <property type="entry name" value="Dihydrodipicolinate Reductase, domain 2"/>
    <property type="match status" value="1"/>
</dbReference>
<sequence>MSDLPGPLPTTLPDSRVPDPRDAPPLRWGVIGPGGIARAFADGLHTHTRGRVVAVGSRSLDRAEAYAREVGGAKAYGSYAELVADPQVDAVYVASPHSEHHEHALLAVAAGKHVLVEKAFARTAAEAQEVVDAARAADVTCMEAMWTRYLPQSDVIRRLVADGVLGEIETVLADHGQWFAEDRSFRLYAPELAGGSLLDLGIYPVSFACGVLGMPQRVTAVGTTAFTGVEAQASMILSDFPAAPRAHAVLTTTLAAKTPTTASISGSLARVELDGDFYQPGRVRLVSRDGEVVEGPEPVVRGHRGLCYEAAYLARLVAEGRRESELLPLDETVAIMGLLDEVRRQIGVPL</sequence>
<dbReference type="Gene3D" id="3.40.50.720">
    <property type="entry name" value="NAD(P)-binding Rossmann-like Domain"/>
    <property type="match status" value="1"/>
</dbReference>
<dbReference type="SUPFAM" id="SSF55347">
    <property type="entry name" value="Glyceraldehyde-3-phosphate dehydrogenase-like, C-terminal domain"/>
    <property type="match status" value="1"/>
</dbReference>
<comment type="similarity">
    <text evidence="1">Belongs to the Gfo/Idh/MocA family.</text>
</comment>
<dbReference type="InterPro" id="IPR055170">
    <property type="entry name" value="GFO_IDH_MocA-like_dom"/>
</dbReference>
<comment type="caution">
    <text evidence="7">The sequence shown here is derived from an EMBL/GenBank/DDBJ whole genome shotgun (WGS) entry which is preliminary data.</text>
</comment>
<dbReference type="RefSeq" id="WP_288798967.1">
    <property type="nucleotide sequence ID" value="NZ_CP171001.1"/>
</dbReference>
<reference evidence="7 8" key="1">
    <citation type="submission" date="2019-11" db="EMBL/GenBank/DDBJ databases">
        <title>Whole genome sequencing identifies a novel species of the genus Arsenicicoccus isolated from human blood.</title>
        <authorList>
            <person name="Jeong J.H."/>
            <person name="Kweon O.J."/>
            <person name="Kim H.R."/>
            <person name="Kim T.-H."/>
            <person name="Ha S.-M."/>
            <person name="Lee M.-K."/>
        </authorList>
    </citation>
    <scope>NUCLEOTIDE SEQUENCE [LARGE SCALE GENOMIC DNA]</scope>
    <source>
        <strain evidence="7 8">MKL-02</strain>
    </source>
</reference>
<organism evidence="7 8">
    <name type="scientific">Arsenicicoccus cauae</name>
    <dbReference type="NCBI Taxonomy" id="2663847"/>
    <lineage>
        <taxon>Bacteria</taxon>
        <taxon>Bacillati</taxon>
        <taxon>Actinomycetota</taxon>
        <taxon>Actinomycetes</taxon>
        <taxon>Micrococcales</taxon>
        <taxon>Intrasporangiaceae</taxon>
        <taxon>Arsenicicoccus</taxon>
    </lineage>
</organism>
<evidence type="ECO:0000259" key="6">
    <source>
        <dbReference type="Pfam" id="PF22725"/>
    </source>
</evidence>
<feature type="region of interest" description="Disordered" evidence="4">
    <location>
        <begin position="1"/>
        <end position="25"/>
    </location>
</feature>